<protein>
    <submittedName>
        <fullName evidence="2">ATP-binding protein</fullName>
    </submittedName>
</protein>
<dbReference type="SUPFAM" id="SSF55874">
    <property type="entry name" value="ATPase domain of HSP90 chaperone/DNA topoisomerase II/histidine kinase"/>
    <property type="match status" value="1"/>
</dbReference>
<keyword evidence="3" id="KW-1185">Reference proteome</keyword>
<dbReference type="EMBL" id="JAJHJB010000050">
    <property type="protein sequence ID" value="MCC5468159.1"/>
    <property type="molecule type" value="Genomic_DNA"/>
</dbReference>
<comment type="caution">
    <text evidence="2">The sequence shown here is derived from an EMBL/GenBank/DDBJ whole genome shotgun (WGS) entry which is preliminary data.</text>
</comment>
<keyword evidence="2" id="KW-0547">Nucleotide-binding</keyword>
<dbReference type="InterPro" id="IPR036890">
    <property type="entry name" value="HATPase_C_sf"/>
</dbReference>
<organism evidence="2 3">
    <name type="scientific">Pelosinus baikalensis</name>
    <dbReference type="NCBI Taxonomy" id="2892015"/>
    <lineage>
        <taxon>Bacteria</taxon>
        <taxon>Bacillati</taxon>
        <taxon>Bacillota</taxon>
        <taxon>Negativicutes</taxon>
        <taxon>Selenomonadales</taxon>
        <taxon>Sporomusaceae</taxon>
        <taxon>Pelosinus</taxon>
    </lineage>
</organism>
<dbReference type="InterPro" id="IPR003594">
    <property type="entry name" value="HATPase_dom"/>
</dbReference>
<reference evidence="2" key="1">
    <citation type="submission" date="2021-11" db="EMBL/GenBank/DDBJ databases">
        <title>Description of a new species Pelosinus isolated from the bottom sediments of Lake Baikal.</title>
        <authorList>
            <person name="Zakharyuk A."/>
        </authorList>
    </citation>
    <scope>NUCLEOTIDE SEQUENCE</scope>
    <source>
        <strain evidence="2">Bkl1</strain>
    </source>
</reference>
<accession>A0ABS8I128</accession>
<dbReference type="Pfam" id="PF02518">
    <property type="entry name" value="HATPase_c"/>
    <property type="match status" value="1"/>
</dbReference>
<sequence>MNQLLLILVDNAIKYTPAGGRVGVLLTMTAAPKPCITIVVHDSGVGIQETELSAR</sequence>
<proteinExistence type="predicted"/>
<dbReference type="Proteomes" id="UP001165492">
    <property type="component" value="Unassembled WGS sequence"/>
</dbReference>
<dbReference type="RefSeq" id="WP_229537047.1">
    <property type="nucleotide sequence ID" value="NZ_JAJHJB010000050.1"/>
</dbReference>
<keyword evidence="2" id="KW-0067">ATP-binding</keyword>
<evidence type="ECO:0000259" key="1">
    <source>
        <dbReference type="Pfam" id="PF02518"/>
    </source>
</evidence>
<name>A0ABS8I128_9FIRM</name>
<gene>
    <name evidence="2" type="ORF">LMF89_22745</name>
</gene>
<feature type="domain" description="Histidine kinase/HSP90-like ATPase" evidence="1">
    <location>
        <begin position="2"/>
        <end position="52"/>
    </location>
</feature>
<evidence type="ECO:0000313" key="2">
    <source>
        <dbReference type="EMBL" id="MCC5468159.1"/>
    </source>
</evidence>
<evidence type="ECO:0000313" key="3">
    <source>
        <dbReference type="Proteomes" id="UP001165492"/>
    </source>
</evidence>
<dbReference type="GO" id="GO:0005524">
    <property type="term" value="F:ATP binding"/>
    <property type="evidence" value="ECO:0007669"/>
    <property type="project" value="UniProtKB-KW"/>
</dbReference>
<dbReference type="Gene3D" id="3.30.565.10">
    <property type="entry name" value="Histidine kinase-like ATPase, C-terminal domain"/>
    <property type="match status" value="1"/>
</dbReference>